<dbReference type="OrthoDB" id="9778320at2"/>
<dbReference type="PATRIC" id="fig|1300222.3.peg.5068"/>
<dbReference type="InterPro" id="IPR036582">
    <property type="entry name" value="Mao_N_sf"/>
</dbReference>
<keyword evidence="3" id="KW-1185">Reference proteome</keyword>
<name>M8E3S2_9BACL</name>
<dbReference type="InterPro" id="IPR012854">
    <property type="entry name" value="Cu_amine_oxidase-like_N"/>
</dbReference>
<dbReference type="RefSeq" id="WP_003392679.1">
    <property type="nucleotide sequence ID" value="NZ_APBN01000021.1"/>
</dbReference>
<dbReference type="STRING" id="1300222.I532_24126"/>
<organism evidence="2 3">
    <name type="scientific">Brevibacillus borstelensis AK1</name>
    <dbReference type="NCBI Taxonomy" id="1300222"/>
    <lineage>
        <taxon>Bacteria</taxon>
        <taxon>Bacillati</taxon>
        <taxon>Bacillota</taxon>
        <taxon>Bacilli</taxon>
        <taxon>Bacillales</taxon>
        <taxon>Paenibacillaceae</taxon>
        <taxon>Brevibacillus</taxon>
    </lineage>
</organism>
<dbReference type="AlphaFoldDB" id="M8E3S2"/>
<accession>M8E3S2</accession>
<dbReference type="Gene3D" id="3.30.457.10">
    <property type="entry name" value="Copper amine oxidase-like, N-terminal domain"/>
    <property type="match status" value="1"/>
</dbReference>
<proteinExistence type="predicted"/>
<comment type="caution">
    <text evidence="2">The sequence shown here is derived from an EMBL/GenBank/DDBJ whole genome shotgun (WGS) entry which is preliminary data.</text>
</comment>
<dbReference type="EMBL" id="APBN01000021">
    <property type="protein sequence ID" value="EMT50095.1"/>
    <property type="molecule type" value="Genomic_DNA"/>
</dbReference>
<feature type="domain" description="Copper amine oxidase-like N-terminal" evidence="1">
    <location>
        <begin position="8"/>
        <end position="101"/>
    </location>
</feature>
<evidence type="ECO:0000313" key="2">
    <source>
        <dbReference type="EMBL" id="EMT50095.1"/>
    </source>
</evidence>
<evidence type="ECO:0000259" key="1">
    <source>
        <dbReference type="Pfam" id="PF07833"/>
    </source>
</evidence>
<protein>
    <submittedName>
        <fullName evidence="2">Copper amine oxidase-like domain-containing protein</fullName>
    </submittedName>
</protein>
<reference evidence="2 3" key="1">
    <citation type="submission" date="2013-03" db="EMBL/GenBank/DDBJ databases">
        <title>Assembly of a new bacterial strain Brevibacillus borstelensis AK1.</title>
        <authorList>
            <person name="Rajan I."/>
            <person name="PoliReddy D."/>
            <person name="Sugumar T."/>
            <person name="Rathinam K."/>
            <person name="Alqarawi S."/>
            <person name="Khalil A.B."/>
            <person name="Sivakumar N."/>
        </authorList>
    </citation>
    <scope>NUCLEOTIDE SEQUENCE [LARGE SCALE GENOMIC DNA]</scope>
    <source>
        <strain evidence="2 3">AK1</strain>
    </source>
</reference>
<sequence length="231" mass="25185">MINNNFIPNADIAIKNGYSLVLIRLVTEELGGRVNWDAMNNTVVIESSGTIGKKIVLKAGDRNAVINGKPVVLPFAPQLIDNRVYVPSRTVAEAFGADISYTVGIMPFSNPLLSIDTRAKNVTKEKAIQLASNAMIQAFATFLKNGKYADGSYTSNKTLAEIKQRINSISYQDETAGYWILSGPYEILVDKSTGAIFFKYGTKNVSGSYMEGISPVDVNDMDVFAKGYFLG</sequence>
<evidence type="ECO:0000313" key="3">
    <source>
        <dbReference type="Proteomes" id="UP000012081"/>
    </source>
</evidence>
<gene>
    <name evidence="2" type="ORF">I532_24126</name>
</gene>
<dbReference type="Proteomes" id="UP000012081">
    <property type="component" value="Unassembled WGS sequence"/>
</dbReference>
<dbReference type="Pfam" id="PF07833">
    <property type="entry name" value="Cu_amine_oxidN1"/>
    <property type="match status" value="1"/>
</dbReference>
<dbReference type="SUPFAM" id="SSF55383">
    <property type="entry name" value="Copper amine oxidase, domain N"/>
    <property type="match status" value="1"/>
</dbReference>